<evidence type="ECO:0000313" key="4">
    <source>
        <dbReference type="EMBL" id="KAK0644086.1"/>
    </source>
</evidence>
<dbReference type="EMBL" id="JAULSV010000005">
    <property type="protein sequence ID" value="KAK0644086.1"/>
    <property type="molecule type" value="Genomic_DNA"/>
</dbReference>
<evidence type="ECO:0000313" key="5">
    <source>
        <dbReference type="Proteomes" id="UP001174936"/>
    </source>
</evidence>
<dbReference type="Gene3D" id="4.10.280.10">
    <property type="entry name" value="Helix-loop-helix DNA-binding domain"/>
    <property type="match status" value="1"/>
</dbReference>
<comment type="caution">
    <text evidence="4">The sequence shown here is derived from an EMBL/GenBank/DDBJ whole genome shotgun (WGS) entry which is preliminary data.</text>
</comment>
<evidence type="ECO:0000256" key="2">
    <source>
        <dbReference type="SAM" id="MobiDB-lite"/>
    </source>
</evidence>
<keyword evidence="5" id="KW-1185">Reference proteome</keyword>
<dbReference type="PANTHER" id="PTHR47336:SF2">
    <property type="entry name" value="TRANSCRIPTION FACTOR HMS1-RELATED"/>
    <property type="match status" value="1"/>
</dbReference>
<feature type="compositionally biased region" description="Basic and acidic residues" evidence="2">
    <location>
        <begin position="309"/>
        <end position="323"/>
    </location>
</feature>
<protein>
    <recommendedName>
        <fullName evidence="3">BHLH domain-containing protein</fullName>
    </recommendedName>
</protein>
<feature type="region of interest" description="Disordered" evidence="2">
    <location>
        <begin position="130"/>
        <end position="171"/>
    </location>
</feature>
<keyword evidence="1" id="KW-0175">Coiled coil</keyword>
<reference evidence="4" key="1">
    <citation type="submission" date="2023-06" db="EMBL/GenBank/DDBJ databases">
        <title>Genome-scale phylogeny and comparative genomics of the fungal order Sordariales.</title>
        <authorList>
            <consortium name="Lawrence Berkeley National Laboratory"/>
            <person name="Hensen N."/>
            <person name="Bonometti L."/>
            <person name="Westerberg I."/>
            <person name="Brannstrom I.O."/>
            <person name="Guillou S."/>
            <person name="Cros-Aarteil S."/>
            <person name="Calhoun S."/>
            <person name="Haridas S."/>
            <person name="Kuo A."/>
            <person name="Mondo S."/>
            <person name="Pangilinan J."/>
            <person name="Riley R."/>
            <person name="Labutti K."/>
            <person name="Andreopoulos B."/>
            <person name="Lipzen A."/>
            <person name="Chen C."/>
            <person name="Yanf M."/>
            <person name="Daum C."/>
            <person name="Ng V."/>
            <person name="Clum A."/>
            <person name="Steindorff A."/>
            <person name="Ohm R."/>
            <person name="Martin F."/>
            <person name="Silar P."/>
            <person name="Natvig D."/>
            <person name="Lalanne C."/>
            <person name="Gautier V."/>
            <person name="Ament-Velasquez S.L."/>
            <person name="Kruys A."/>
            <person name="Hutchinson M.I."/>
            <person name="Powell A.J."/>
            <person name="Barry K."/>
            <person name="Miller A.N."/>
            <person name="Grigoriev I.V."/>
            <person name="Debuchy R."/>
            <person name="Gladieux P."/>
            <person name="Thoren M.H."/>
            <person name="Johannesson H."/>
        </authorList>
    </citation>
    <scope>NUCLEOTIDE SEQUENCE</scope>
    <source>
        <strain evidence="4">SMH2532-1</strain>
    </source>
</reference>
<feature type="region of interest" description="Disordered" evidence="2">
    <location>
        <begin position="1"/>
        <end position="22"/>
    </location>
</feature>
<feature type="coiled-coil region" evidence="1">
    <location>
        <begin position="351"/>
        <end position="378"/>
    </location>
</feature>
<dbReference type="InterPro" id="IPR011598">
    <property type="entry name" value="bHLH_dom"/>
</dbReference>
<dbReference type="PANTHER" id="PTHR47336">
    <property type="entry name" value="TRANSCRIPTION FACTOR HMS1-RELATED"/>
    <property type="match status" value="1"/>
</dbReference>
<dbReference type="Proteomes" id="UP001174936">
    <property type="component" value="Unassembled WGS sequence"/>
</dbReference>
<evidence type="ECO:0000256" key="1">
    <source>
        <dbReference type="SAM" id="Coils"/>
    </source>
</evidence>
<accession>A0AA39Y152</accession>
<evidence type="ECO:0000259" key="3">
    <source>
        <dbReference type="PROSITE" id="PS50888"/>
    </source>
</evidence>
<sequence length="388" mass="41435">MEGLPSADKSESGNGTSPAWYDSWNDLGNLNAEASQMSLNNDSFASFSPHPPHPANTYASGSRVLSPSGLADCSSSETQEHDMQCPHSSYPYSAAFHGAGLASSPCQPINAMGSASLYHPPDADTCLTACSAQDAAQSPSPPPAGPKSSFSSPLNRAAHPFNPAVPNFSSDTFSAYQLEGSRNSDIIKAHPLRAGSFATSSSNDFDPPPPAKKARTRTSQSGKTAGSSKSKKMSSQQPPERGSSQGSAPPDAHPPPPQDDTGMTAEDEQARVRQWHNCIGKKYRNKLNDEFESLQAVLGKGEETVPTGRESEAAEQGKEREQDVDAEGETEDRVEGPGRSKRRQLNKAKVLDMAKERIEALTLEREALIREKEELRARGAQVRTGDVG</sequence>
<feature type="region of interest" description="Disordered" evidence="2">
    <location>
        <begin position="41"/>
        <end position="89"/>
    </location>
</feature>
<dbReference type="InterPro" id="IPR052099">
    <property type="entry name" value="Regulatory_TF_Diverse"/>
</dbReference>
<organism evidence="4 5">
    <name type="scientific">Cercophora newfieldiana</name>
    <dbReference type="NCBI Taxonomy" id="92897"/>
    <lineage>
        <taxon>Eukaryota</taxon>
        <taxon>Fungi</taxon>
        <taxon>Dikarya</taxon>
        <taxon>Ascomycota</taxon>
        <taxon>Pezizomycotina</taxon>
        <taxon>Sordariomycetes</taxon>
        <taxon>Sordariomycetidae</taxon>
        <taxon>Sordariales</taxon>
        <taxon>Lasiosphaeriaceae</taxon>
        <taxon>Cercophora</taxon>
    </lineage>
</organism>
<feature type="domain" description="BHLH" evidence="3">
    <location>
        <begin position="271"/>
        <end position="361"/>
    </location>
</feature>
<dbReference type="InterPro" id="IPR036638">
    <property type="entry name" value="HLH_DNA-bd_sf"/>
</dbReference>
<feature type="compositionally biased region" description="Low complexity" evidence="2">
    <location>
        <begin position="218"/>
        <end position="237"/>
    </location>
</feature>
<dbReference type="AlphaFoldDB" id="A0AA39Y152"/>
<feature type="region of interest" description="Disordered" evidence="2">
    <location>
        <begin position="298"/>
        <end position="345"/>
    </location>
</feature>
<dbReference type="GO" id="GO:0046983">
    <property type="term" value="F:protein dimerization activity"/>
    <property type="evidence" value="ECO:0007669"/>
    <property type="project" value="InterPro"/>
</dbReference>
<dbReference type="SUPFAM" id="SSF47459">
    <property type="entry name" value="HLH, helix-loop-helix DNA-binding domain"/>
    <property type="match status" value="1"/>
</dbReference>
<feature type="region of interest" description="Disordered" evidence="2">
    <location>
        <begin position="195"/>
        <end position="273"/>
    </location>
</feature>
<proteinExistence type="predicted"/>
<gene>
    <name evidence="4" type="ORF">B0T16DRAFT_494982</name>
</gene>
<dbReference type="PROSITE" id="PS50888">
    <property type="entry name" value="BHLH"/>
    <property type="match status" value="1"/>
</dbReference>
<name>A0AA39Y152_9PEZI</name>